<evidence type="ECO:0000313" key="2">
    <source>
        <dbReference type="EMBL" id="PKI42995.1"/>
    </source>
</evidence>
<sequence length="327" mass="34575">MEPPAMGEFEPRLGLSIRSRGLSRGLGCSGIVVGCSKIVVIPVFRGNAPKARRETFVTTETYFGKPSRVPEGCLKLVPRLWWSLGACGPILGGAFCLSVGRAPGALSEKASMRDRGVPALVACPENASGHVIGQFGTERDFWSPILGTFRCSGDSVMNSATVPAPSFLGFLVRPAPGFDRESSRGKPVGQNGVLIACPSLVACSFRGCSQRSREATFLVPATASVVVLYDSLLPRVGRSGGCAKVSEPVVGPKPVESGKVTRPKPMESSKITRPKPVESGKVTRPKPMESSKITRPKPVESGTVTRPKPVESNKVDAKSVDTKSGKQ</sequence>
<accession>A0A2I0IG62</accession>
<name>A0A2I0IG62_PUNGR</name>
<comment type="caution">
    <text evidence="2">The sequence shown here is derived from an EMBL/GenBank/DDBJ whole genome shotgun (WGS) entry which is preliminary data.</text>
</comment>
<proteinExistence type="predicted"/>
<feature type="compositionally biased region" description="Basic and acidic residues" evidence="1">
    <location>
        <begin position="308"/>
        <end position="327"/>
    </location>
</feature>
<protein>
    <submittedName>
        <fullName evidence="2">Uncharacterized protein</fullName>
    </submittedName>
</protein>
<evidence type="ECO:0000313" key="3">
    <source>
        <dbReference type="Proteomes" id="UP000233551"/>
    </source>
</evidence>
<keyword evidence="3" id="KW-1185">Reference proteome</keyword>
<evidence type="ECO:0000256" key="1">
    <source>
        <dbReference type="SAM" id="MobiDB-lite"/>
    </source>
</evidence>
<dbReference type="AlphaFoldDB" id="A0A2I0IG62"/>
<dbReference type="Proteomes" id="UP000233551">
    <property type="component" value="Unassembled WGS sequence"/>
</dbReference>
<reference evidence="2 3" key="1">
    <citation type="submission" date="2017-11" db="EMBL/GenBank/DDBJ databases">
        <title>De-novo sequencing of pomegranate (Punica granatum L.) genome.</title>
        <authorList>
            <person name="Akparov Z."/>
            <person name="Amiraslanov A."/>
            <person name="Hajiyeva S."/>
            <person name="Abbasov M."/>
            <person name="Kaur K."/>
            <person name="Hamwieh A."/>
            <person name="Solovyev V."/>
            <person name="Salamov A."/>
            <person name="Braich B."/>
            <person name="Kosarev P."/>
            <person name="Mahmoud A."/>
            <person name="Hajiyev E."/>
            <person name="Babayeva S."/>
            <person name="Izzatullayeva V."/>
            <person name="Mammadov A."/>
            <person name="Mammadov A."/>
            <person name="Sharifova S."/>
            <person name="Ojaghi J."/>
            <person name="Eynullazada K."/>
            <person name="Bayramov B."/>
            <person name="Abdulazimova A."/>
            <person name="Shahmuradov I."/>
        </authorList>
    </citation>
    <scope>NUCLEOTIDE SEQUENCE [LARGE SCALE GENOMIC DNA]</scope>
    <source>
        <strain evidence="3">cv. AG2017</strain>
        <tissue evidence="2">Leaf</tissue>
    </source>
</reference>
<feature type="region of interest" description="Disordered" evidence="1">
    <location>
        <begin position="243"/>
        <end position="327"/>
    </location>
</feature>
<dbReference type="EMBL" id="PGOL01003113">
    <property type="protein sequence ID" value="PKI42995.1"/>
    <property type="molecule type" value="Genomic_DNA"/>
</dbReference>
<organism evidence="2 3">
    <name type="scientific">Punica granatum</name>
    <name type="common">Pomegranate</name>
    <dbReference type="NCBI Taxonomy" id="22663"/>
    <lineage>
        <taxon>Eukaryota</taxon>
        <taxon>Viridiplantae</taxon>
        <taxon>Streptophyta</taxon>
        <taxon>Embryophyta</taxon>
        <taxon>Tracheophyta</taxon>
        <taxon>Spermatophyta</taxon>
        <taxon>Magnoliopsida</taxon>
        <taxon>eudicotyledons</taxon>
        <taxon>Gunneridae</taxon>
        <taxon>Pentapetalae</taxon>
        <taxon>rosids</taxon>
        <taxon>malvids</taxon>
        <taxon>Myrtales</taxon>
        <taxon>Lythraceae</taxon>
        <taxon>Punica</taxon>
    </lineage>
</organism>
<gene>
    <name evidence="2" type="ORF">CRG98_036620</name>
</gene>